<organism evidence="2 3">
    <name type="scientific">Pristionchus entomophagus</name>
    <dbReference type="NCBI Taxonomy" id="358040"/>
    <lineage>
        <taxon>Eukaryota</taxon>
        <taxon>Metazoa</taxon>
        <taxon>Ecdysozoa</taxon>
        <taxon>Nematoda</taxon>
        <taxon>Chromadorea</taxon>
        <taxon>Rhabditida</taxon>
        <taxon>Rhabditina</taxon>
        <taxon>Diplogasteromorpha</taxon>
        <taxon>Diplogasteroidea</taxon>
        <taxon>Neodiplogasteridae</taxon>
        <taxon>Pristionchus</taxon>
    </lineage>
</organism>
<accession>A0AAV5T763</accession>
<evidence type="ECO:0000256" key="1">
    <source>
        <dbReference type="SAM" id="MobiDB-lite"/>
    </source>
</evidence>
<reference evidence="2" key="1">
    <citation type="submission" date="2023-10" db="EMBL/GenBank/DDBJ databases">
        <title>Genome assembly of Pristionchus species.</title>
        <authorList>
            <person name="Yoshida K."/>
            <person name="Sommer R.J."/>
        </authorList>
    </citation>
    <scope>NUCLEOTIDE SEQUENCE</scope>
    <source>
        <strain evidence="2">RS0144</strain>
    </source>
</reference>
<feature type="compositionally biased region" description="Basic and acidic residues" evidence="1">
    <location>
        <begin position="12"/>
        <end position="39"/>
    </location>
</feature>
<feature type="compositionally biased region" description="Basic and acidic residues" evidence="1">
    <location>
        <begin position="179"/>
        <end position="206"/>
    </location>
</feature>
<feature type="compositionally biased region" description="Basic and acidic residues" evidence="1">
    <location>
        <begin position="70"/>
        <end position="79"/>
    </location>
</feature>
<keyword evidence="3" id="KW-1185">Reference proteome</keyword>
<gene>
    <name evidence="2" type="ORF">PENTCL1PPCAC_13319</name>
</gene>
<dbReference type="EMBL" id="BTSX01000003">
    <property type="protein sequence ID" value="GMS91144.1"/>
    <property type="molecule type" value="Genomic_DNA"/>
</dbReference>
<comment type="caution">
    <text evidence="2">The sequence shown here is derived from an EMBL/GenBank/DDBJ whole genome shotgun (WGS) entry which is preliminary data.</text>
</comment>
<feature type="compositionally biased region" description="Polar residues" evidence="1">
    <location>
        <begin position="1"/>
        <end position="11"/>
    </location>
</feature>
<feature type="compositionally biased region" description="Basic and acidic residues" evidence="1">
    <location>
        <begin position="143"/>
        <end position="158"/>
    </location>
</feature>
<dbReference type="AlphaFoldDB" id="A0AAV5T763"/>
<feature type="compositionally biased region" description="Basic and acidic residues" evidence="1">
    <location>
        <begin position="215"/>
        <end position="240"/>
    </location>
</feature>
<name>A0AAV5T763_9BILA</name>
<feature type="compositionally biased region" description="Basic and acidic residues" evidence="1">
    <location>
        <begin position="52"/>
        <end position="63"/>
    </location>
</feature>
<proteinExistence type="predicted"/>
<evidence type="ECO:0000313" key="3">
    <source>
        <dbReference type="Proteomes" id="UP001432027"/>
    </source>
</evidence>
<feature type="compositionally biased region" description="Polar residues" evidence="1">
    <location>
        <begin position="130"/>
        <end position="142"/>
    </location>
</feature>
<feature type="region of interest" description="Disordered" evidence="1">
    <location>
        <begin position="1"/>
        <end position="240"/>
    </location>
</feature>
<evidence type="ECO:0000313" key="2">
    <source>
        <dbReference type="EMBL" id="GMS91144.1"/>
    </source>
</evidence>
<sequence length="378" mass="41726">MSGGSQSSSNGDKGKSRSPNRREERRGEMPMKGHDRLSDYGRSSHSVNRPNGGRDARLSREYGRSPARGSDGRSSHGGERMGLYGRSPVRHSDGRPSFGGVRRGSFGVHLNRKTDGRHLSIGGERRRDYGSQSTQRDSSSIGRETERKDTGANVEAKDSAATVMKASGQTDSIRIPIHWSEEDERRYGSGERRDERKGSSVREMVNRRRTHETRKRIGESSHSIDKKKDRSERDSAAEMDTKIDGSETKFREVLISESIDNSLILSNPLYNSVVGHNRFPPLPLCSLTNPLSFGDASSLRFLPPQLSSLATPISFGDASSLRLTSSPLSSINPLLSFVPSPANIGYNILLLPQSYDVSLHHQLFLAASFPFVSLPRSM</sequence>
<dbReference type="Proteomes" id="UP001432027">
    <property type="component" value="Unassembled WGS sequence"/>
</dbReference>
<feature type="compositionally biased region" description="Basic and acidic residues" evidence="1">
    <location>
        <begin position="112"/>
        <end position="129"/>
    </location>
</feature>
<protein>
    <submittedName>
        <fullName evidence="2">Uncharacterized protein</fullName>
    </submittedName>
</protein>